<dbReference type="RefSeq" id="WP_217863094.1">
    <property type="nucleotide sequence ID" value="NZ_JAHSTX010000001.1"/>
</dbReference>
<comment type="caution">
    <text evidence="1">The sequence shown here is derived from an EMBL/GenBank/DDBJ whole genome shotgun (WGS) entry which is preliminary data.</text>
</comment>
<dbReference type="Proteomes" id="UP001048763">
    <property type="component" value="Unassembled WGS sequence"/>
</dbReference>
<reference evidence="1" key="1">
    <citation type="submission" date="2021-06" db="EMBL/GenBank/DDBJ databases">
        <title>Updating the genus Pseudomonas: Description of 43 new species and partition of the Pseudomonas putida group.</title>
        <authorList>
            <person name="Girard L."/>
            <person name="Lood C."/>
            <person name="Vandamme P."/>
            <person name="Rokni-Zadeh H."/>
            <person name="Van Noort V."/>
            <person name="Hofte M."/>
            <person name="Lavigne R."/>
            <person name="De Mot R."/>
        </authorList>
    </citation>
    <scope>NUCLEOTIDE SEQUENCE</scope>
    <source>
        <strain evidence="1">SWRI88</strain>
    </source>
</reference>
<evidence type="ECO:0000313" key="1">
    <source>
        <dbReference type="EMBL" id="MBV4545387.1"/>
    </source>
</evidence>
<name>A0ABS6RHI6_9PSED</name>
<proteinExistence type="predicted"/>
<dbReference type="EMBL" id="JAHSTX010000001">
    <property type="protein sequence ID" value="MBV4545387.1"/>
    <property type="molecule type" value="Genomic_DNA"/>
</dbReference>
<accession>A0ABS6RHI6</accession>
<sequence length="191" mass="20932">MRQPVRKLTLENIDAITEDFHRELAVIGASIAGKTGVELMLALKRDRLGHGPYPHVSLFEAANRIMSDLVILHGIAALLKHKHFPFDEYVVEFGNENRNSFDIFANSQNASLAGEAFNAAPSFFGTKKRTALKKLRTKALEETYKIIMFNAEATSGKRLKAEIDGTFQIAVDITSGLVSITPSAAATSTPE</sequence>
<gene>
    <name evidence="1" type="ORF">KVG85_04620</name>
</gene>
<organism evidence="1 2">
    <name type="scientific">Pseudomonas triticicola</name>
    <dbReference type="NCBI Taxonomy" id="2842345"/>
    <lineage>
        <taxon>Bacteria</taxon>
        <taxon>Pseudomonadati</taxon>
        <taxon>Pseudomonadota</taxon>
        <taxon>Gammaproteobacteria</taxon>
        <taxon>Pseudomonadales</taxon>
        <taxon>Pseudomonadaceae</taxon>
        <taxon>Pseudomonas</taxon>
    </lineage>
</organism>
<protein>
    <submittedName>
        <fullName evidence="1">Uncharacterized protein</fullName>
    </submittedName>
</protein>
<evidence type="ECO:0000313" key="2">
    <source>
        <dbReference type="Proteomes" id="UP001048763"/>
    </source>
</evidence>
<keyword evidence="2" id="KW-1185">Reference proteome</keyword>